<gene>
    <name evidence="5" type="ORF">BC938DRAFT_477446</name>
</gene>
<feature type="domain" description="Nucleoporin POM152 Ig-like" evidence="2">
    <location>
        <begin position="688"/>
        <end position="772"/>
    </location>
</feature>
<dbReference type="InterPro" id="IPR056542">
    <property type="entry name" value="Ig-like_POM152_1st"/>
</dbReference>
<dbReference type="InterPro" id="IPR056541">
    <property type="entry name" value="Ig-like_POM152"/>
</dbReference>
<evidence type="ECO:0000313" key="6">
    <source>
        <dbReference type="Proteomes" id="UP000274822"/>
    </source>
</evidence>
<dbReference type="AlphaFoldDB" id="A0A433QPD2"/>
<dbReference type="Pfam" id="PF24527">
    <property type="entry name" value="Ig-like_Pom152_9"/>
    <property type="match status" value="1"/>
</dbReference>
<feature type="domain" description="Nucleoporin POM152 Ig-like" evidence="2">
    <location>
        <begin position="362"/>
        <end position="454"/>
    </location>
</feature>
<dbReference type="GO" id="GO:0006606">
    <property type="term" value="P:protein import into nucleus"/>
    <property type="evidence" value="ECO:0007669"/>
    <property type="project" value="TreeGrafter"/>
</dbReference>
<dbReference type="GO" id="GO:0070762">
    <property type="term" value="C:nuclear pore transmembrane ring"/>
    <property type="evidence" value="ECO:0007669"/>
    <property type="project" value="TreeGrafter"/>
</dbReference>
<dbReference type="Pfam" id="PF24312">
    <property type="entry name" value="Ig-like_POM152"/>
    <property type="match status" value="2"/>
</dbReference>
<feature type="domain" description="Nucleoporin POM152 immunoglobulin-like" evidence="1">
    <location>
        <begin position="805"/>
        <end position="901"/>
    </location>
</feature>
<sequence length="1196" mass="134755">MASPRPPVVPLQLIDAPSQRKYAFSFFIALGIWKVIDLAYLYGESHTEAYDLVLAKWLPPLAYYPSGCLTLFFSPCQRRRHARAAIGNIEGGFNTSQRRYFQLKSSDGKAYAKLNPENRYFCIPKSDIGHKDVLIPVQFNNTIPRTVQLLHVDLATGSRTAKNLTYKDLQRASEISSRQQGLETYFIRVRRPGVYSLERVVAQDRTEAKLYRKEALIVVCPQVEYLHEPYSSDKCIGEHISFSLTVRGLPPLKVSALRQIDGARTAMDIDNIQPPNYHSPLTAQTESQQRMLSVATADKYEWAAEQVVNLPINVTLDNPAEYVYTIQSVSDGCGNTVEFPQPVTSIEHSTPQQKRFTVHQSPTAKFLCHPSNPVKLLIGSGSASTGIPLKVTGEKPWTIRVEFNPYDVPEVLETKDLTVHSPDDHLPVDLPGRYTLISVRDKYCEGDVMFPSRCEVVQPPLPSCDITTTPIRSQCVKENEIGMNVVVELHEPIHRLLWLFIVHAVLNIHFNELGTAPFHLSYNIIKDPKTDRPFFETKTEKVDQSRHIMTFAPNDSGSYTYEFFRLEDAHYKDVKLEKSITQVVHPQPNAAFLSIPRGSLKTCIGETIELEVELTGSAPFTLYWTVFFEGVRHKYTEPNLKGPKFTIQSPVLTVGGAYTVSLAKIEDANGCSKDLDSPDVVIDVRRERPTASFYYHIEREAAVTVLEGAEARLPLRLTGEKPWHVSYRNLDADSSNRHSARIDDPNGFLTVRHTGGYELLEVNDADCPGDVSTVPYKVSWIPRPTLNIPADQALLRRDGVFVRNDVCEGVDDAVDLELKGHPPFFVSYDRQFQLQGKQEYYKERTEELRSGLASARVHLKTSPSGNYRYVFTKIADDFYTNPFQPLFEGRKPLILEQHVNARPSARFTKKPKKNHHHVCVGDRLSSKDLNAITTVELAGRPPFSVDIEIKHDSQLKGVILQVSNITEETHVLDLPFTFSTPGIHQMTITRVEDAGGCRSEPNARQENAVALIEASDIATITPADTSHIHCVGDVMEFSLSGLSPFTITYMFDNKRETVKATTPRFSTIADKPGNFTILSVGDQRNKCKSFPKDVSKIIHDLPTAIVSGGMEIIENIHEGDMSEAIVDLIGTPPFEFEWVRSEAIYDLKKKIHRKGRILETHVITNVMKHKYSIFTSQEGTIEVVSIKDRYCQYPRV</sequence>
<dbReference type="PANTHER" id="PTHR28206:SF1">
    <property type="entry name" value="NUCLEOPORIN POM152"/>
    <property type="match status" value="1"/>
</dbReference>
<dbReference type="EMBL" id="RBNJ01002771">
    <property type="protein sequence ID" value="RUS31618.1"/>
    <property type="molecule type" value="Genomic_DNA"/>
</dbReference>
<dbReference type="GO" id="GO:0017056">
    <property type="term" value="F:structural constituent of nuclear pore"/>
    <property type="evidence" value="ECO:0007669"/>
    <property type="project" value="InterPro"/>
</dbReference>
<feature type="domain" description="Nucleoporin POM152 immunoglobulin-like" evidence="1">
    <location>
        <begin position="507"/>
        <end position="590"/>
    </location>
</feature>
<name>A0A433QPD2_9FUNG</name>
<organism evidence="5 6">
    <name type="scientific">Jimgerdemannia flammicorona</name>
    <dbReference type="NCBI Taxonomy" id="994334"/>
    <lineage>
        <taxon>Eukaryota</taxon>
        <taxon>Fungi</taxon>
        <taxon>Fungi incertae sedis</taxon>
        <taxon>Mucoromycota</taxon>
        <taxon>Mucoromycotina</taxon>
        <taxon>Endogonomycetes</taxon>
        <taxon>Endogonales</taxon>
        <taxon>Endogonaceae</taxon>
        <taxon>Jimgerdemannia</taxon>
    </lineage>
</organism>
<proteinExistence type="predicted"/>
<reference evidence="5 6" key="1">
    <citation type="journal article" date="2018" name="New Phytol.">
        <title>Phylogenomics of Endogonaceae and evolution of mycorrhizas within Mucoromycota.</title>
        <authorList>
            <person name="Chang Y."/>
            <person name="Desiro A."/>
            <person name="Na H."/>
            <person name="Sandor L."/>
            <person name="Lipzen A."/>
            <person name="Clum A."/>
            <person name="Barry K."/>
            <person name="Grigoriev I.V."/>
            <person name="Martin F.M."/>
            <person name="Stajich J.E."/>
            <person name="Smith M.E."/>
            <person name="Bonito G."/>
            <person name="Spatafora J.W."/>
        </authorList>
    </citation>
    <scope>NUCLEOTIDE SEQUENCE [LARGE SCALE GENOMIC DNA]</scope>
    <source>
        <strain evidence="5 6">AD002</strain>
    </source>
</reference>
<dbReference type="Pfam" id="PF23664">
    <property type="entry name" value="Ig_Pom152"/>
    <property type="match status" value="2"/>
</dbReference>
<keyword evidence="6" id="KW-1185">Reference proteome</keyword>
<feature type="domain" description="Nucleoporin POM152 ninth Ig-like" evidence="4">
    <location>
        <begin position="1018"/>
        <end position="1097"/>
    </location>
</feature>
<evidence type="ECO:0000313" key="5">
    <source>
        <dbReference type="EMBL" id="RUS31618.1"/>
    </source>
</evidence>
<feature type="domain" description="Nucleoporin POM152 first Ig-like" evidence="3">
    <location>
        <begin position="112"/>
        <end position="217"/>
    </location>
</feature>
<evidence type="ECO:0000259" key="3">
    <source>
        <dbReference type="Pfam" id="PF24519"/>
    </source>
</evidence>
<evidence type="ECO:0000259" key="1">
    <source>
        <dbReference type="Pfam" id="PF23664"/>
    </source>
</evidence>
<dbReference type="InterPro" id="IPR056543">
    <property type="entry name" value="Ig-like_POM152_9th"/>
</dbReference>
<comment type="caution">
    <text evidence="5">The sequence shown here is derived from an EMBL/GenBank/DDBJ whole genome shotgun (WGS) entry which is preliminary data.</text>
</comment>
<evidence type="ECO:0000259" key="4">
    <source>
        <dbReference type="Pfam" id="PF24527"/>
    </source>
</evidence>
<evidence type="ECO:0000259" key="2">
    <source>
        <dbReference type="Pfam" id="PF24312"/>
    </source>
</evidence>
<dbReference type="GO" id="GO:0006999">
    <property type="term" value="P:nuclear pore organization"/>
    <property type="evidence" value="ECO:0007669"/>
    <property type="project" value="TreeGrafter"/>
</dbReference>
<dbReference type="InterPro" id="IPR056544">
    <property type="entry name" value="Ig_POM152"/>
</dbReference>
<dbReference type="Proteomes" id="UP000274822">
    <property type="component" value="Unassembled WGS sequence"/>
</dbReference>
<protein>
    <recommendedName>
        <fullName evidence="7">Nucleoporin Pom152</fullName>
    </recommendedName>
</protein>
<dbReference type="PANTHER" id="PTHR28206">
    <property type="entry name" value="NUCLEOPORIN POM152"/>
    <property type="match status" value="1"/>
</dbReference>
<accession>A0A433QPD2</accession>
<dbReference type="InterPro" id="IPR037701">
    <property type="entry name" value="Pom152"/>
</dbReference>
<dbReference type="Pfam" id="PF24519">
    <property type="entry name" value="Ig-like_Pom152_1"/>
    <property type="match status" value="1"/>
</dbReference>
<evidence type="ECO:0008006" key="7">
    <source>
        <dbReference type="Google" id="ProtNLM"/>
    </source>
</evidence>